<dbReference type="PRINTS" id="PR00738">
    <property type="entry name" value="GLHYDRLASE20"/>
</dbReference>
<evidence type="ECO:0000256" key="1">
    <source>
        <dbReference type="ARBA" id="ARBA00001231"/>
    </source>
</evidence>
<name>A0ABR2WWM0_9FUNG</name>
<comment type="caution">
    <text evidence="11">The sequence shown here is derived from an EMBL/GenBank/DDBJ whole genome shotgun (WGS) entry which is preliminary data.</text>
</comment>
<evidence type="ECO:0000256" key="4">
    <source>
        <dbReference type="ARBA" id="ARBA00022801"/>
    </source>
</evidence>
<evidence type="ECO:0000259" key="9">
    <source>
        <dbReference type="Pfam" id="PF00728"/>
    </source>
</evidence>
<evidence type="ECO:0000256" key="2">
    <source>
        <dbReference type="ARBA" id="ARBA00006285"/>
    </source>
</evidence>
<keyword evidence="3 8" id="KW-0732">Signal</keyword>
<keyword evidence="11" id="KW-0413">Isomerase</keyword>
<keyword evidence="4 7" id="KW-0378">Hydrolase</keyword>
<dbReference type="PANTHER" id="PTHR22600">
    <property type="entry name" value="BETA-HEXOSAMINIDASE"/>
    <property type="match status" value="1"/>
</dbReference>
<accession>A0ABR2WWM0</accession>
<dbReference type="InterPro" id="IPR029019">
    <property type="entry name" value="HEX_eukaryotic_N"/>
</dbReference>
<dbReference type="CDD" id="cd06562">
    <property type="entry name" value="GH20_HexA_HexB-like"/>
    <property type="match status" value="1"/>
</dbReference>
<dbReference type="EC" id="3.2.1.52" evidence="7"/>
<dbReference type="GO" id="GO:0016853">
    <property type="term" value="F:isomerase activity"/>
    <property type="evidence" value="ECO:0007669"/>
    <property type="project" value="UniProtKB-KW"/>
</dbReference>
<dbReference type="Gene3D" id="3.30.379.10">
    <property type="entry name" value="Chitobiase/beta-hexosaminidase domain 2-like"/>
    <property type="match status" value="1"/>
</dbReference>
<dbReference type="PIRSF" id="PIRSF001093">
    <property type="entry name" value="B-hxosamndse_ab_euk"/>
    <property type="match status" value="1"/>
</dbReference>
<gene>
    <name evidence="11" type="primary">NAG1_5</name>
    <name evidence="11" type="ORF">K7432_005476</name>
</gene>
<evidence type="ECO:0000256" key="3">
    <source>
        <dbReference type="ARBA" id="ARBA00022729"/>
    </source>
</evidence>
<proteinExistence type="inferred from homology"/>
<evidence type="ECO:0000256" key="5">
    <source>
        <dbReference type="ARBA" id="ARBA00023180"/>
    </source>
</evidence>
<evidence type="ECO:0000259" key="10">
    <source>
        <dbReference type="Pfam" id="PF14845"/>
    </source>
</evidence>
<dbReference type="EMBL" id="JASJQH010000217">
    <property type="protein sequence ID" value="KAK9765864.1"/>
    <property type="molecule type" value="Genomic_DNA"/>
</dbReference>
<keyword evidence="5" id="KW-0325">Glycoprotein</keyword>
<feature type="signal peptide" evidence="8">
    <location>
        <begin position="1"/>
        <end position="23"/>
    </location>
</feature>
<dbReference type="InterPro" id="IPR029018">
    <property type="entry name" value="Hex-like_dom2"/>
</dbReference>
<dbReference type="SUPFAM" id="SSF55545">
    <property type="entry name" value="beta-N-acetylhexosaminidase-like domain"/>
    <property type="match status" value="1"/>
</dbReference>
<evidence type="ECO:0000256" key="8">
    <source>
        <dbReference type="SAM" id="SignalP"/>
    </source>
</evidence>
<dbReference type="Proteomes" id="UP001479436">
    <property type="component" value="Unassembled WGS sequence"/>
</dbReference>
<keyword evidence="12" id="KW-1185">Reference proteome</keyword>
<comment type="catalytic activity">
    <reaction evidence="1 7">
        <text>Hydrolysis of terminal non-reducing N-acetyl-D-hexosamine residues in N-acetyl-beta-D-hexosaminides.</text>
        <dbReference type="EC" id="3.2.1.52"/>
    </reaction>
</comment>
<comment type="similarity">
    <text evidence="2 7">Belongs to the glycosyl hydrolase 20 family.</text>
</comment>
<protein>
    <recommendedName>
        <fullName evidence="7">Beta-hexosaminidase</fullName>
        <ecNumber evidence="7">3.2.1.52</ecNumber>
    </recommendedName>
</protein>
<dbReference type="Gene3D" id="3.20.20.80">
    <property type="entry name" value="Glycosidases"/>
    <property type="match status" value="1"/>
</dbReference>
<dbReference type="InterPro" id="IPR017853">
    <property type="entry name" value="GH"/>
</dbReference>
<reference evidence="11 12" key="1">
    <citation type="submission" date="2023-04" db="EMBL/GenBank/DDBJ databases">
        <title>Genome of Basidiobolus ranarum AG-B5.</title>
        <authorList>
            <person name="Stajich J.E."/>
            <person name="Carter-House D."/>
            <person name="Gryganskyi A."/>
        </authorList>
    </citation>
    <scope>NUCLEOTIDE SEQUENCE [LARGE SCALE GENOMIC DNA]</scope>
    <source>
        <strain evidence="11 12">AG-B5</strain>
    </source>
</reference>
<dbReference type="PANTHER" id="PTHR22600:SF26">
    <property type="entry name" value="BETA-N-ACETYLHEXOSAMINIDASE"/>
    <property type="match status" value="1"/>
</dbReference>
<dbReference type="Pfam" id="PF14845">
    <property type="entry name" value="Glycohydro_20b2"/>
    <property type="match status" value="1"/>
</dbReference>
<sequence length="562" mass="65080">MLFLGKKSTALYLLSLAFPLVSATIWPIPQEYTYGNSTVLLSQDFKFNFQGHSDILHLAVKRYHGIIRNDRMKANDPQNLLRASTWSQKPESTHLNVVHIEIENNNPKYDFNTDESYSLQLQENSREGRLKAKSIFGALRGLETFAQLVSYSNKENRLYINNYPISIHDWPAFKYRGLMLDTSRNFFSVEDIKRTIDGLSYNKMNILHWHIIDSHSFPLLTKRTPELALKGAYGPDMMYDEKQVRDLVRYGLERGVRIIPEFDLPGHAYSWGLSHPDLTVCMDYNRWDVHAAEPVSGQLDITNPRTDRLVKTFLDEVVHWFDSDFIHIGGDEVRFECWMSSESIRNYMSAKGFNDYNQILMPFLDKTHGWIRENKKIPITWQEAVTHHNLTVPKDTLIEVWLGPEYTKKVAAQGYPVLASSNDYWYLDCGHGDFVGGDEKSISWCDPYKTWQRVYSYDLLANLTESEAKNIWGGEVLLWTEQADFTNLDRYLWPRTSAAAEVLWSGSKDQKGNTRTLLDAQLRLHEVRNRLVRRGIMAEPLQPLWCARNPGRCNTPDLMSSS</sequence>
<evidence type="ECO:0000256" key="7">
    <source>
        <dbReference type="PIRNR" id="PIRNR001093"/>
    </source>
</evidence>
<evidence type="ECO:0000256" key="6">
    <source>
        <dbReference type="ARBA" id="ARBA00023295"/>
    </source>
</evidence>
<feature type="domain" description="Beta-hexosaminidase eukaryotic type N-terminal" evidence="10">
    <location>
        <begin position="25"/>
        <end position="148"/>
    </location>
</feature>
<dbReference type="InterPro" id="IPR025705">
    <property type="entry name" value="Beta_hexosaminidase_sua/sub"/>
</dbReference>
<evidence type="ECO:0000313" key="12">
    <source>
        <dbReference type="Proteomes" id="UP001479436"/>
    </source>
</evidence>
<feature type="domain" description="Glycoside hydrolase family 20 catalytic" evidence="9">
    <location>
        <begin position="173"/>
        <end position="506"/>
    </location>
</feature>
<dbReference type="SUPFAM" id="SSF51445">
    <property type="entry name" value="(Trans)glycosidases"/>
    <property type="match status" value="1"/>
</dbReference>
<dbReference type="Pfam" id="PF00728">
    <property type="entry name" value="Glyco_hydro_20"/>
    <property type="match status" value="1"/>
</dbReference>
<keyword evidence="6 7" id="KW-0326">Glycosidase</keyword>
<feature type="chain" id="PRO_5047522310" description="Beta-hexosaminidase" evidence="8">
    <location>
        <begin position="24"/>
        <end position="562"/>
    </location>
</feature>
<organism evidence="11 12">
    <name type="scientific">Basidiobolus ranarum</name>
    <dbReference type="NCBI Taxonomy" id="34480"/>
    <lineage>
        <taxon>Eukaryota</taxon>
        <taxon>Fungi</taxon>
        <taxon>Fungi incertae sedis</taxon>
        <taxon>Zoopagomycota</taxon>
        <taxon>Entomophthoromycotina</taxon>
        <taxon>Basidiobolomycetes</taxon>
        <taxon>Basidiobolales</taxon>
        <taxon>Basidiobolaceae</taxon>
        <taxon>Basidiobolus</taxon>
    </lineage>
</organism>
<dbReference type="GO" id="GO:0004563">
    <property type="term" value="F:beta-N-acetylhexosaminidase activity"/>
    <property type="evidence" value="ECO:0007669"/>
    <property type="project" value="UniProtKB-EC"/>
</dbReference>
<evidence type="ECO:0000313" key="11">
    <source>
        <dbReference type="EMBL" id="KAK9765864.1"/>
    </source>
</evidence>
<dbReference type="InterPro" id="IPR015883">
    <property type="entry name" value="Glyco_hydro_20_cat"/>
</dbReference>